<sequence>MLSKRKQRRSPGRTALGVVAALGMTGSALAADEQEGAATQAGTDNYLRLGGYVRTWASMNLQDHPETNGGAGQLSMLRGALQLNADAKTGPLRWTLVGRADREYRTPYLRELESLNQANSPGGPGSSILGLYNQTELREYFVDFDVGPLTHFRIGKQSVAWGETDFFHLTDLINGYDFRWRSFLERENDEVRKPLFLINGKFEVPPLDGAVQVIVRPGLDRQRDIGNTYDLSGSRWASQPNKGIDFLAPGFLTNNYRHPNGNANDVTGGVRWTGLAGPVNYALSYLNTFKPDPVVNSAFAPWGAKPDGALGDFIHPKINVFGASISGEIPALDTVYAAEVAYQRNVPYNLGSGFMGGALPGFGGIKTKDVVVTSLRLDKQLRLMDLLGTSENTLVSLQVFDTWIQRFDRADDLVYQAGFGKPASRHTTLLTGFFTLNYLNSRLNPGLAVGWDMTNGDAFVIPSIEYKLGDHWRFLAEADIFFPRHQKYPGQVERSTGPLGGFAHNNQFLVRATYQF</sequence>
<dbReference type="InterPro" id="IPR010727">
    <property type="entry name" value="DUF1302"/>
</dbReference>
<accession>A0A1U9UPS3</accession>
<reference evidence="3" key="1">
    <citation type="submission" date="2017-02" db="EMBL/GenBank/DDBJ databases">
        <title>Complete genome sequence of Cupriavidus necator strain NH9, a 3-chlorobenzoate degrader.</title>
        <authorList>
            <person name="Moriuchi R."/>
            <person name="Dohra H."/>
            <person name="Ogawa N."/>
        </authorList>
    </citation>
    <scope>NUCLEOTIDE SEQUENCE [LARGE SCALE GENOMIC DNA]</scope>
    <source>
        <strain evidence="3">NH9</strain>
    </source>
</reference>
<dbReference type="AlphaFoldDB" id="A0A1U9UPS3"/>
<proteinExistence type="predicted"/>
<evidence type="ECO:0000313" key="2">
    <source>
        <dbReference type="EMBL" id="AQV94165.1"/>
    </source>
</evidence>
<dbReference type="EMBL" id="CP017757">
    <property type="protein sequence ID" value="AQV94165.1"/>
    <property type="molecule type" value="Genomic_DNA"/>
</dbReference>
<protein>
    <submittedName>
        <fullName evidence="2">LysR family transcriptional regulator</fullName>
    </submittedName>
</protein>
<evidence type="ECO:0000256" key="1">
    <source>
        <dbReference type="SAM" id="SignalP"/>
    </source>
</evidence>
<gene>
    <name evidence="2" type="ORF">BJN34_09720</name>
</gene>
<feature type="signal peptide" evidence="1">
    <location>
        <begin position="1"/>
        <end position="30"/>
    </location>
</feature>
<dbReference type="Proteomes" id="UP000189627">
    <property type="component" value="Chromosome 1"/>
</dbReference>
<dbReference type="KEGG" id="cuh:BJN34_09720"/>
<name>A0A1U9UPS3_CUPNE</name>
<organism evidence="2 3">
    <name type="scientific">Cupriavidus necator</name>
    <name type="common">Alcaligenes eutrophus</name>
    <name type="synonym">Ralstonia eutropha</name>
    <dbReference type="NCBI Taxonomy" id="106590"/>
    <lineage>
        <taxon>Bacteria</taxon>
        <taxon>Pseudomonadati</taxon>
        <taxon>Pseudomonadota</taxon>
        <taxon>Betaproteobacteria</taxon>
        <taxon>Burkholderiales</taxon>
        <taxon>Burkholderiaceae</taxon>
        <taxon>Cupriavidus</taxon>
    </lineage>
</organism>
<keyword evidence="1" id="KW-0732">Signal</keyword>
<evidence type="ECO:0000313" key="3">
    <source>
        <dbReference type="Proteomes" id="UP000189627"/>
    </source>
</evidence>
<feature type="chain" id="PRO_5012617732" evidence="1">
    <location>
        <begin position="31"/>
        <end position="516"/>
    </location>
</feature>
<dbReference type="Pfam" id="PF06980">
    <property type="entry name" value="DUF1302"/>
    <property type="match status" value="1"/>
</dbReference>
<dbReference type="RefSeq" id="WP_234824942.1">
    <property type="nucleotide sequence ID" value="NZ_CP017757.2"/>
</dbReference>